<keyword evidence="3" id="KW-1185">Reference proteome</keyword>
<reference evidence="2 3" key="1">
    <citation type="submission" date="2016-10" db="EMBL/GenBank/DDBJ databases">
        <authorList>
            <person name="de Groot N.N."/>
        </authorList>
    </citation>
    <scope>NUCLEOTIDE SEQUENCE [LARGE SCALE GENOMIC DNA]</scope>
    <source>
        <strain evidence="2 3">DSM 17862</strain>
    </source>
</reference>
<dbReference type="EMBL" id="FOHO01000006">
    <property type="protein sequence ID" value="SET56427.1"/>
    <property type="molecule type" value="Genomic_DNA"/>
</dbReference>
<feature type="domain" description="HEPN AbiU2-like" evidence="1">
    <location>
        <begin position="7"/>
        <end position="178"/>
    </location>
</feature>
<dbReference type="Proteomes" id="UP000199180">
    <property type="component" value="Unassembled WGS sequence"/>
</dbReference>
<dbReference type="Pfam" id="PF18734">
    <property type="entry name" value="HEPN_AbiU2"/>
    <property type="match status" value="1"/>
</dbReference>
<evidence type="ECO:0000259" key="1">
    <source>
        <dbReference type="Pfam" id="PF18734"/>
    </source>
</evidence>
<accession>A0A1I0FEJ4</accession>
<organism evidence="2 3">
    <name type="scientific">Paracoccus homiensis</name>
    <dbReference type="NCBI Taxonomy" id="364199"/>
    <lineage>
        <taxon>Bacteria</taxon>
        <taxon>Pseudomonadati</taxon>
        <taxon>Pseudomonadota</taxon>
        <taxon>Alphaproteobacteria</taxon>
        <taxon>Rhodobacterales</taxon>
        <taxon>Paracoccaceae</taxon>
        <taxon>Paracoccus</taxon>
    </lineage>
</organism>
<sequence length="238" mass="27243">MPEQAEGFTRLLKFLKFELVHIRLKWRVYQAFYGTNTERLDLLNSVSGTTAVIIQDALYNDVILSLCRLGDRASSRGRANNSYKALLEMLEEGPLKLRLSELIREFGDMCKPLISRRNWFVAHSDRRAVFDGAGEGVVSGPEVDSAIEAARSVLTFIYSEMFDTRISTEVVSHYAHDEVVFLRTLYHGKNQLSHLEANALAKLNQPGDPRQTPPEFAALREIREMPEWLNYRPPEKRD</sequence>
<dbReference type="InterPro" id="IPR040704">
    <property type="entry name" value="HEPN_AbiU2"/>
</dbReference>
<name>A0A1I0FEJ4_9RHOB</name>
<dbReference type="STRING" id="364199.SAMN04489858_106191"/>
<proteinExistence type="predicted"/>
<gene>
    <name evidence="2" type="ORF">SAMN04489858_106191</name>
</gene>
<dbReference type="AlphaFoldDB" id="A0A1I0FEJ4"/>
<protein>
    <recommendedName>
        <fullName evidence="1">HEPN AbiU2-like domain-containing protein</fullName>
    </recommendedName>
</protein>
<evidence type="ECO:0000313" key="3">
    <source>
        <dbReference type="Proteomes" id="UP000199180"/>
    </source>
</evidence>
<evidence type="ECO:0000313" key="2">
    <source>
        <dbReference type="EMBL" id="SET56427.1"/>
    </source>
</evidence>